<dbReference type="Proteomes" id="UP000295444">
    <property type="component" value="Unassembled WGS sequence"/>
</dbReference>
<dbReference type="SUPFAM" id="SSF46689">
    <property type="entry name" value="Homeodomain-like"/>
    <property type="match status" value="1"/>
</dbReference>
<feature type="domain" description="HTH tetR-type" evidence="5">
    <location>
        <begin position="9"/>
        <end position="69"/>
    </location>
</feature>
<keyword evidence="1" id="KW-0805">Transcription regulation</keyword>
<evidence type="ECO:0000259" key="5">
    <source>
        <dbReference type="PROSITE" id="PS50977"/>
    </source>
</evidence>
<dbReference type="InterPro" id="IPR050109">
    <property type="entry name" value="HTH-type_TetR-like_transc_reg"/>
</dbReference>
<reference evidence="6 7" key="1">
    <citation type="submission" date="2019-03" db="EMBL/GenBank/DDBJ databases">
        <title>Genomic Encyclopedia of Type Strains, Phase IV (KMG-IV): sequencing the most valuable type-strain genomes for metagenomic binning, comparative biology and taxonomic classification.</title>
        <authorList>
            <person name="Goeker M."/>
        </authorList>
    </citation>
    <scope>NUCLEOTIDE SEQUENCE [LARGE SCALE GENOMIC DNA]</scope>
    <source>
        <strain evidence="6 7">DSM 45361</strain>
    </source>
</reference>
<keyword evidence="3" id="KW-0804">Transcription</keyword>
<proteinExistence type="predicted"/>
<keyword evidence="7" id="KW-1185">Reference proteome</keyword>
<sequence>MNPDDPRAQRSRARLRETVLRLAADEDPASITMAAVAKHAGVHRATIYQHFPDVDTLLAEAMADAVAHVARAAALCPLEAPATTVPPPLTELFQRFDDAAPLYRRMLGPQGSAQFAAHLRERLTAELAEAFRGGRRPPGFDDVPLPLHAAYLSGALIGVLATWVTDPAPVAATEATEAAAAFWRLFRG</sequence>
<dbReference type="RefSeq" id="WP_133847854.1">
    <property type="nucleotide sequence ID" value="NZ_SNXZ01000001.1"/>
</dbReference>
<evidence type="ECO:0000256" key="4">
    <source>
        <dbReference type="PROSITE-ProRule" id="PRU00335"/>
    </source>
</evidence>
<dbReference type="AlphaFoldDB" id="A0A4R6SMA0"/>
<dbReference type="Pfam" id="PF00440">
    <property type="entry name" value="TetR_N"/>
    <property type="match status" value="1"/>
</dbReference>
<protein>
    <submittedName>
        <fullName evidence="6">TetR family transcriptional regulator</fullName>
    </submittedName>
</protein>
<gene>
    <name evidence="6" type="ORF">EV186_101998</name>
</gene>
<accession>A0A4R6SMA0</accession>
<evidence type="ECO:0000313" key="6">
    <source>
        <dbReference type="EMBL" id="TDQ05034.1"/>
    </source>
</evidence>
<evidence type="ECO:0000256" key="3">
    <source>
        <dbReference type="ARBA" id="ARBA00023163"/>
    </source>
</evidence>
<dbReference type="EMBL" id="SNXZ01000001">
    <property type="protein sequence ID" value="TDQ05034.1"/>
    <property type="molecule type" value="Genomic_DNA"/>
</dbReference>
<keyword evidence="2 4" id="KW-0238">DNA-binding</keyword>
<comment type="caution">
    <text evidence="6">The sequence shown here is derived from an EMBL/GenBank/DDBJ whole genome shotgun (WGS) entry which is preliminary data.</text>
</comment>
<dbReference type="OrthoDB" id="7186647at2"/>
<dbReference type="PROSITE" id="PS50977">
    <property type="entry name" value="HTH_TETR_2"/>
    <property type="match status" value="1"/>
</dbReference>
<feature type="DNA-binding region" description="H-T-H motif" evidence="4">
    <location>
        <begin position="32"/>
        <end position="51"/>
    </location>
</feature>
<dbReference type="Gene3D" id="1.10.357.10">
    <property type="entry name" value="Tetracycline Repressor, domain 2"/>
    <property type="match status" value="1"/>
</dbReference>
<dbReference type="GO" id="GO:0003700">
    <property type="term" value="F:DNA-binding transcription factor activity"/>
    <property type="evidence" value="ECO:0007669"/>
    <property type="project" value="TreeGrafter"/>
</dbReference>
<evidence type="ECO:0000256" key="2">
    <source>
        <dbReference type="ARBA" id="ARBA00023125"/>
    </source>
</evidence>
<dbReference type="InterPro" id="IPR001647">
    <property type="entry name" value="HTH_TetR"/>
</dbReference>
<evidence type="ECO:0000256" key="1">
    <source>
        <dbReference type="ARBA" id="ARBA00023015"/>
    </source>
</evidence>
<dbReference type="InterPro" id="IPR009057">
    <property type="entry name" value="Homeodomain-like_sf"/>
</dbReference>
<organism evidence="6 7">
    <name type="scientific">Labedaea rhizosphaerae</name>
    <dbReference type="NCBI Taxonomy" id="598644"/>
    <lineage>
        <taxon>Bacteria</taxon>
        <taxon>Bacillati</taxon>
        <taxon>Actinomycetota</taxon>
        <taxon>Actinomycetes</taxon>
        <taxon>Pseudonocardiales</taxon>
        <taxon>Pseudonocardiaceae</taxon>
        <taxon>Labedaea</taxon>
    </lineage>
</organism>
<evidence type="ECO:0000313" key="7">
    <source>
        <dbReference type="Proteomes" id="UP000295444"/>
    </source>
</evidence>
<name>A0A4R6SMA0_LABRH</name>
<dbReference type="GO" id="GO:0000976">
    <property type="term" value="F:transcription cis-regulatory region binding"/>
    <property type="evidence" value="ECO:0007669"/>
    <property type="project" value="TreeGrafter"/>
</dbReference>
<dbReference type="PANTHER" id="PTHR30055:SF234">
    <property type="entry name" value="HTH-TYPE TRANSCRIPTIONAL REGULATOR BETI"/>
    <property type="match status" value="1"/>
</dbReference>
<dbReference type="PANTHER" id="PTHR30055">
    <property type="entry name" value="HTH-TYPE TRANSCRIPTIONAL REGULATOR RUTR"/>
    <property type="match status" value="1"/>
</dbReference>